<keyword evidence="1" id="KW-0812">Transmembrane</keyword>
<reference evidence="2" key="1">
    <citation type="submission" date="2013-12" db="EMBL/GenBank/DDBJ databases">
        <title>A Varibaculum cambriense genome reconstructed from a premature infant gut community with otherwise low bacterial novelty that shifts toward anaerobic metabolism during the third week of life.</title>
        <authorList>
            <person name="Brown C.T."/>
            <person name="Sharon I."/>
            <person name="Thomas B.C."/>
            <person name="Castelle C.J."/>
            <person name="Morowitz M.J."/>
            <person name="Banfield J.F."/>
        </authorList>
    </citation>
    <scope>NUCLEOTIDE SEQUENCE</scope>
</reference>
<keyword evidence="1" id="KW-1133">Transmembrane helix</keyword>
<name>W1Y2E9_9ZZZZ</name>
<organism evidence="2">
    <name type="scientific">human gut metagenome</name>
    <dbReference type="NCBI Taxonomy" id="408170"/>
    <lineage>
        <taxon>unclassified sequences</taxon>
        <taxon>metagenomes</taxon>
        <taxon>organismal metagenomes</taxon>
    </lineage>
</organism>
<evidence type="ECO:0000256" key="1">
    <source>
        <dbReference type="SAM" id="Phobius"/>
    </source>
</evidence>
<proteinExistence type="predicted"/>
<accession>W1Y2E9</accession>
<dbReference type="EMBL" id="AZMM01010334">
    <property type="protein sequence ID" value="ETJ35274.1"/>
    <property type="molecule type" value="Genomic_DNA"/>
</dbReference>
<feature type="non-terminal residue" evidence="2">
    <location>
        <position position="65"/>
    </location>
</feature>
<keyword evidence="1" id="KW-0472">Membrane</keyword>
<feature type="transmembrane region" description="Helical" evidence="1">
    <location>
        <begin position="6"/>
        <end position="28"/>
    </location>
</feature>
<comment type="caution">
    <text evidence="2">The sequence shown here is derived from an EMBL/GenBank/DDBJ whole genome shotgun (WGS) entry which is preliminary data.</text>
</comment>
<protein>
    <submittedName>
        <fullName evidence="2">Uncharacterized protein</fullName>
    </submittedName>
</protein>
<sequence>MSILIYYIFIIFVLSHIKSFYLTLSYFMNKLSNDNIIKHEINAITVTNASFITYTSISKLKEIIV</sequence>
<evidence type="ECO:0000313" key="2">
    <source>
        <dbReference type="EMBL" id="ETJ35274.1"/>
    </source>
</evidence>
<dbReference type="AlphaFoldDB" id="W1Y2E9"/>
<gene>
    <name evidence="2" type="ORF">Q604_UNBC10334G0001</name>
</gene>